<accession>A0ABD3SBJ3</accession>
<dbReference type="AlphaFoldDB" id="A0ABD3SBJ3"/>
<evidence type="ECO:0000256" key="1">
    <source>
        <dbReference type="ARBA" id="ARBA00004123"/>
    </source>
</evidence>
<comment type="caution">
    <text evidence="7">The sequence shown here is derived from an EMBL/GenBank/DDBJ whole genome shotgun (WGS) entry which is preliminary data.</text>
</comment>
<feature type="region of interest" description="Disordered" evidence="5">
    <location>
        <begin position="1"/>
        <end position="25"/>
    </location>
</feature>
<comment type="similarity">
    <text evidence="4">Belongs to the HSF family.</text>
</comment>
<dbReference type="SMART" id="SM00415">
    <property type="entry name" value="HSF"/>
    <property type="match status" value="1"/>
</dbReference>
<protein>
    <recommendedName>
        <fullName evidence="6">HSF-type DNA-binding domain-containing protein</fullName>
    </recommendedName>
</protein>
<feature type="region of interest" description="Disordered" evidence="5">
    <location>
        <begin position="549"/>
        <end position="592"/>
    </location>
</feature>
<evidence type="ECO:0000313" key="8">
    <source>
        <dbReference type="Proteomes" id="UP001530377"/>
    </source>
</evidence>
<dbReference type="Gene3D" id="1.10.10.10">
    <property type="entry name" value="Winged helix-like DNA-binding domain superfamily/Winged helix DNA-binding domain"/>
    <property type="match status" value="1"/>
</dbReference>
<feature type="domain" description="HSF-type DNA-binding" evidence="6">
    <location>
        <begin position="133"/>
        <end position="228"/>
    </location>
</feature>
<proteinExistence type="inferred from homology"/>
<evidence type="ECO:0000259" key="6">
    <source>
        <dbReference type="SMART" id="SM00415"/>
    </source>
</evidence>
<dbReference type="Pfam" id="PF00447">
    <property type="entry name" value="HSF_DNA-bind"/>
    <property type="match status" value="1"/>
</dbReference>
<dbReference type="PANTHER" id="PTHR10015">
    <property type="entry name" value="HEAT SHOCK TRANSCRIPTION FACTOR"/>
    <property type="match status" value="1"/>
</dbReference>
<gene>
    <name evidence="7" type="ORF">ACHAXA_008435</name>
</gene>
<evidence type="ECO:0000256" key="2">
    <source>
        <dbReference type="ARBA" id="ARBA00023125"/>
    </source>
</evidence>
<reference evidence="7 8" key="1">
    <citation type="submission" date="2024-10" db="EMBL/GenBank/DDBJ databases">
        <title>Updated reference genomes for cyclostephanoid diatoms.</title>
        <authorList>
            <person name="Roberts W.R."/>
            <person name="Alverson A.J."/>
        </authorList>
    </citation>
    <scope>NUCLEOTIDE SEQUENCE [LARGE SCALE GENOMIC DNA]</scope>
    <source>
        <strain evidence="7 8">AJA228-03</strain>
    </source>
</reference>
<dbReference type="GO" id="GO:0003677">
    <property type="term" value="F:DNA binding"/>
    <property type="evidence" value="ECO:0007669"/>
    <property type="project" value="UniProtKB-KW"/>
</dbReference>
<comment type="subcellular location">
    <subcellularLocation>
        <location evidence="1">Nucleus</location>
    </subcellularLocation>
</comment>
<dbReference type="PANTHER" id="PTHR10015:SF206">
    <property type="entry name" value="HSF-TYPE DNA-BINDING DOMAIN-CONTAINING PROTEIN"/>
    <property type="match status" value="1"/>
</dbReference>
<dbReference type="EMBL" id="JALLPB020000080">
    <property type="protein sequence ID" value="KAL3821901.1"/>
    <property type="molecule type" value="Genomic_DNA"/>
</dbReference>
<evidence type="ECO:0000256" key="5">
    <source>
        <dbReference type="SAM" id="MobiDB-lite"/>
    </source>
</evidence>
<sequence>MNVSDATSVGDAPPSSSMNVDEASVRGGGRVGELIGSMMNPDHRFQVTSSLVNVHDDIDVDDVGVDNSTQSMQQYVDHTYRDFAIIDDDQLRCLDEDPSSLDSPANASISEARERLRDMGLAYGPIRKNAGGVSRPFPGKLLEVLDRTDLSDIIDWMPHGRAFLVRKPKTFAADVLPRFFKQTKFLSFTRQLNLWGFKRITRGPDAGAYYHELFLRGRPYMAMRMKRQKIKGTGMKLMPNPQSEPNFYDDWPAVPIPLMGSSLPLPPMPLYPLGQHGGASLVGGRGRSTGIAIGGGGGIRNNVALNADAAMLNALLCREQRGDGRGNALDTAPSSDPSSLAPHFLFHPGLQGQRYGEAGSAAANLVGNAYGDLLRSTLRISPFGSTSIFSYLSERSHPSSNNGGVVVGGGPSGMRGMMAMMGGGHNPNNDPNSASAYAVEMEGKIPEGLSSVVLGRSHQQNFAAIPNKDSRFGLEGEMSFADGGMMDPQWQQQPQLSQDRLLMERLRNLDKLTSAMASGEGNIGYVGGSHNKDHLDSSLMNARREANHLEKLAPVQRAKDRSLVKGFGGGDDDGSGAGVGGEGTGSTASEDM</sequence>
<keyword evidence="2" id="KW-0238">DNA-binding</keyword>
<feature type="compositionally biased region" description="Basic and acidic residues" evidence="5">
    <location>
        <begin position="549"/>
        <end position="563"/>
    </location>
</feature>
<dbReference type="FunFam" id="1.10.10.10:FF:000479">
    <property type="entry name" value="Predicted protein"/>
    <property type="match status" value="1"/>
</dbReference>
<dbReference type="InterPro" id="IPR036390">
    <property type="entry name" value="WH_DNA-bd_sf"/>
</dbReference>
<dbReference type="GO" id="GO:0005634">
    <property type="term" value="C:nucleus"/>
    <property type="evidence" value="ECO:0007669"/>
    <property type="project" value="UniProtKB-SubCell"/>
</dbReference>
<dbReference type="InterPro" id="IPR000232">
    <property type="entry name" value="HSF_DNA-bd"/>
</dbReference>
<keyword evidence="8" id="KW-1185">Reference proteome</keyword>
<evidence type="ECO:0000313" key="7">
    <source>
        <dbReference type="EMBL" id="KAL3821901.1"/>
    </source>
</evidence>
<name>A0ABD3SBJ3_9STRA</name>
<organism evidence="7 8">
    <name type="scientific">Cyclostephanos tholiformis</name>
    <dbReference type="NCBI Taxonomy" id="382380"/>
    <lineage>
        <taxon>Eukaryota</taxon>
        <taxon>Sar</taxon>
        <taxon>Stramenopiles</taxon>
        <taxon>Ochrophyta</taxon>
        <taxon>Bacillariophyta</taxon>
        <taxon>Coscinodiscophyceae</taxon>
        <taxon>Thalassiosirophycidae</taxon>
        <taxon>Stephanodiscales</taxon>
        <taxon>Stephanodiscaceae</taxon>
        <taxon>Cyclostephanos</taxon>
    </lineage>
</organism>
<dbReference type="Proteomes" id="UP001530377">
    <property type="component" value="Unassembled WGS sequence"/>
</dbReference>
<dbReference type="PRINTS" id="PR00056">
    <property type="entry name" value="HSFDOMAIN"/>
</dbReference>
<keyword evidence="3" id="KW-0539">Nucleus</keyword>
<evidence type="ECO:0000256" key="3">
    <source>
        <dbReference type="ARBA" id="ARBA00023242"/>
    </source>
</evidence>
<feature type="compositionally biased region" description="Gly residues" evidence="5">
    <location>
        <begin position="575"/>
        <end position="584"/>
    </location>
</feature>
<dbReference type="InterPro" id="IPR036388">
    <property type="entry name" value="WH-like_DNA-bd_sf"/>
</dbReference>
<dbReference type="SUPFAM" id="SSF46785">
    <property type="entry name" value="Winged helix' DNA-binding domain"/>
    <property type="match status" value="1"/>
</dbReference>
<evidence type="ECO:0000256" key="4">
    <source>
        <dbReference type="RuleBase" id="RU004020"/>
    </source>
</evidence>